<reference evidence="1" key="1">
    <citation type="submission" date="2021-02" db="EMBL/GenBank/DDBJ databases">
        <authorList>
            <person name="Bekaert M."/>
        </authorList>
    </citation>
    <scope>NUCLEOTIDE SEQUENCE</scope>
    <source>
        <strain evidence="1">IoA-00</strain>
    </source>
</reference>
<proteinExistence type="predicted"/>
<evidence type="ECO:0000313" key="1">
    <source>
        <dbReference type="EMBL" id="CAF2770243.1"/>
    </source>
</evidence>
<dbReference type="EMBL" id="HG994580">
    <property type="protein sequence ID" value="CAF2770243.1"/>
    <property type="molecule type" value="Genomic_DNA"/>
</dbReference>
<protein>
    <submittedName>
        <fullName evidence="1">(salmon louse) hypothetical protein</fullName>
    </submittedName>
</protein>
<dbReference type="Proteomes" id="UP000675881">
    <property type="component" value="Chromosome 1"/>
</dbReference>
<evidence type="ECO:0000313" key="2">
    <source>
        <dbReference type="Proteomes" id="UP000675881"/>
    </source>
</evidence>
<keyword evidence="2" id="KW-1185">Reference proteome</keyword>
<dbReference type="AlphaFoldDB" id="A0A7R8GZS5"/>
<sequence>MSKVKKSVRIRADIRREDEGEYVCPRSTIFGLENVEVKALISLGLQLTDRNKDVEGYEVLSSAFKLMRILGEHMGYYPNGDPACTEGPGGRSVLIYTMVKDL</sequence>
<organism evidence="1 2">
    <name type="scientific">Lepeophtheirus salmonis</name>
    <name type="common">Salmon louse</name>
    <name type="synonym">Caligus salmonis</name>
    <dbReference type="NCBI Taxonomy" id="72036"/>
    <lineage>
        <taxon>Eukaryota</taxon>
        <taxon>Metazoa</taxon>
        <taxon>Ecdysozoa</taxon>
        <taxon>Arthropoda</taxon>
        <taxon>Crustacea</taxon>
        <taxon>Multicrustacea</taxon>
        <taxon>Hexanauplia</taxon>
        <taxon>Copepoda</taxon>
        <taxon>Siphonostomatoida</taxon>
        <taxon>Caligidae</taxon>
        <taxon>Lepeophtheirus</taxon>
    </lineage>
</organism>
<dbReference type="OrthoDB" id="10351367at2759"/>
<accession>A0A7R8GZS5</accession>
<name>A0A7R8GZS5_LEPSM</name>
<gene>
    <name evidence="1" type="ORF">LSAA_1321</name>
</gene>